<evidence type="ECO:0000313" key="2">
    <source>
        <dbReference type="EMBL" id="JAD40833.1"/>
    </source>
</evidence>
<keyword evidence="1" id="KW-0472">Membrane</keyword>
<evidence type="ECO:0000256" key="1">
    <source>
        <dbReference type="SAM" id="Phobius"/>
    </source>
</evidence>
<keyword evidence="1" id="KW-1133">Transmembrane helix</keyword>
<protein>
    <submittedName>
        <fullName evidence="2">Uncharacterized protein</fullName>
    </submittedName>
</protein>
<proteinExistence type="predicted"/>
<organism evidence="2">
    <name type="scientific">Arundo donax</name>
    <name type="common">Giant reed</name>
    <name type="synonym">Donax arundinaceus</name>
    <dbReference type="NCBI Taxonomy" id="35708"/>
    <lineage>
        <taxon>Eukaryota</taxon>
        <taxon>Viridiplantae</taxon>
        <taxon>Streptophyta</taxon>
        <taxon>Embryophyta</taxon>
        <taxon>Tracheophyta</taxon>
        <taxon>Spermatophyta</taxon>
        <taxon>Magnoliopsida</taxon>
        <taxon>Liliopsida</taxon>
        <taxon>Poales</taxon>
        <taxon>Poaceae</taxon>
        <taxon>PACMAD clade</taxon>
        <taxon>Arundinoideae</taxon>
        <taxon>Arundineae</taxon>
        <taxon>Arundo</taxon>
    </lineage>
</organism>
<sequence length="92" mass="9858">MSLSIFVTSSPMLPCPVQHAQLVSSAAVLESGGGRTRGSKLTPASHASCLSSLAYNYLVYIWLFNLIGCMAASSLFHHCRILGESLYVALPR</sequence>
<keyword evidence="1" id="KW-0812">Transmembrane</keyword>
<reference evidence="2" key="1">
    <citation type="submission" date="2014-09" db="EMBL/GenBank/DDBJ databases">
        <authorList>
            <person name="Magalhaes I.L.F."/>
            <person name="Oliveira U."/>
            <person name="Santos F.R."/>
            <person name="Vidigal T.H.D.A."/>
            <person name="Brescovit A.D."/>
            <person name="Santos A.J."/>
        </authorList>
    </citation>
    <scope>NUCLEOTIDE SEQUENCE</scope>
    <source>
        <tissue evidence="2">Shoot tissue taken approximately 20 cm above the soil surface</tissue>
    </source>
</reference>
<dbReference type="EMBL" id="GBRH01257062">
    <property type="protein sequence ID" value="JAD40833.1"/>
    <property type="molecule type" value="Transcribed_RNA"/>
</dbReference>
<name>A0A0A8ZT13_ARUDO</name>
<reference evidence="2" key="2">
    <citation type="journal article" date="2015" name="Data Brief">
        <title>Shoot transcriptome of the giant reed, Arundo donax.</title>
        <authorList>
            <person name="Barrero R.A."/>
            <person name="Guerrero F.D."/>
            <person name="Moolhuijzen P."/>
            <person name="Goolsby J.A."/>
            <person name="Tidwell J."/>
            <person name="Bellgard S.E."/>
            <person name="Bellgard M.I."/>
        </authorList>
    </citation>
    <scope>NUCLEOTIDE SEQUENCE</scope>
    <source>
        <tissue evidence="2">Shoot tissue taken approximately 20 cm above the soil surface</tissue>
    </source>
</reference>
<dbReference type="AlphaFoldDB" id="A0A0A8ZT13"/>
<accession>A0A0A8ZT13</accession>
<feature type="transmembrane region" description="Helical" evidence="1">
    <location>
        <begin position="57"/>
        <end position="76"/>
    </location>
</feature>